<dbReference type="InterPro" id="IPR002401">
    <property type="entry name" value="Cyt_P450_E_grp-I"/>
</dbReference>
<dbReference type="InterPro" id="IPR036396">
    <property type="entry name" value="Cyt_P450_sf"/>
</dbReference>
<sequence length="35" mass="4106">YDEDNLVWVLQDLFLAGTETTVTTLHWALLHILTY</sequence>
<dbReference type="Pfam" id="PF00067">
    <property type="entry name" value="p450"/>
    <property type="match status" value="1"/>
</dbReference>
<dbReference type="AlphaFoldDB" id="A0A091MCS1"/>
<organism evidence="3 4">
    <name type="scientific">Acanthisitta chloris</name>
    <name type="common">rifleman</name>
    <dbReference type="NCBI Taxonomy" id="57068"/>
    <lineage>
        <taxon>Eukaryota</taxon>
        <taxon>Metazoa</taxon>
        <taxon>Chordata</taxon>
        <taxon>Craniata</taxon>
        <taxon>Vertebrata</taxon>
        <taxon>Euteleostomi</taxon>
        <taxon>Archelosauria</taxon>
        <taxon>Archosauria</taxon>
        <taxon>Dinosauria</taxon>
        <taxon>Saurischia</taxon>
        <taxon>Theropoda</taxon>
        <taxon>Coelurosauria</taxon>
        <taxon>Aves</taxon>
        <taxon>Neognathae</taxon>
        <taxon>Neoaves</taxon>
        <taxon>Telluraves</taxon>
        <taxon>Australaves</taxon>
        <taxon>Passeriformes</taxon>
        <taxon>Acanthisittidae</taxon>
        <taxon>Acanthisitta</taxon>
    </lineage>
</organism>
<protein>
    <submittedName>
        <fullName evidence="3">Uncharacterized protein</fullName>
    </submittedName>
</protein>
<dbReference type="GO" id="GO:0016705">
    <property type="term" value="F:oxidoreductase activity, acting on paired donors, with incorporation or reduction of molecular oxygen"/>
    <property type="evidence" value="ECO:0007669"/>
    <property type="project" value="InterPro"/>
</dbReference>
<reference evidence="3 4" key="1">
    <citation type="submission" date="2014-04" db="EMBL/GenBank/DDBJ databases">
        <title>Genome evolution of avian class.</title>
        <authorList>
            <person name="Zhang G."/>
            <person name="Li C."/>
        </authorList>
    </citation>
    <scope>NUCLEOTIDE SEQUENCE [LARGE SCALE GENOMIC DNA]</scope>
    <source>
        <strain evidence="3">BGI_N310</strain>
    </source>
</reference>
<evidence type="ECO:0000256" key="2">
    <source>
        <dbReference type="ARBA" id="ARBA00023004"/>
    </source>
</evidence>
<dbReference type="InterPro" id="IPR001128">
    <property type="entry name" value="Cyt_P450"/>
</dbReference>
<dbReference type="SUPFAM" id="SSF48264">
    <property type="entry name" value="Cytochrome P450"/>
    <property type="match status" value="1"/>
</dbReference>
<dbReference type="Gene3D" id="1.10.630.10">
    <property type="entry name" value="Cytochrome P450"/>
    <property type="match status" value="1"/>
</dbReference>
<dbReference type="PRINTS" id="PR00463">
    <property type="entry name" value="EP450I"/>
</dbReference>
<evidence type="ECO:0000313" key="3">
    <source>
        <dbReference type="EMBL" id="KFP71947.1"/>
    </source>
</evidence>
<keyword evidence="2" id="KW-0408">Iron</keyword>
<evidence type="ECO:0000313" key="4">
    <source>
        <dbReference type="Proteomes" id="UP000053537"/>
    </source>
</evidence>
<evidence type="ECO:0000256" key="1">
    <source>
        <dbReference type="ARBA" id="ARBA00010617"/>
    </source>
</evidence>
<keyword evidence="4" id="KW-1185">Reference proteome</keyword>
<feature type="non-terminal residue" evidence="3">
    <location>
        <position position="35"/>
    </location>
</feature>
<name>A0A091MCS1_9PASS</name>
<dbReference type="GO" id="GO:0004497">
    <property type="term" value="F:monooxygenase activity"/>
    <property type="evidence" value="ECO:0007669"/>
    <property type="project" value="InterPro"/>
</dbReference>
<accession>A0A091MCS1</accession>
<dbReference type="GO" id="GO:0020037">
    <property type="term" value="F:heme binding"/>
    <property type="evidence" value="ECO:0007669"/>
    <property type="project" value="InterPro"/>
</dbReference>
<dbReference type="Proteomes" id="UP000053537">
    <property type="component" value="Unassembled WGS sequence"/>
</dbReference>
<dbReference type="GO" id="GO:0005506">
    <property type="term" value="F:iron ion binding"/>
    <property type="evidence" value="ECO:0007669"/>
    <property type="project" value="InterPro"/>
</dbReference>
<gene>
    <name evidence="3" type="ORF">N310_02868</name>
</gene>
<proteinExistence type="inferred from homology"/>
<feature type="non-terminal residue" evidence="3">
    <location>
        <position position="1"/>
    </location>
</feature>
<comment type="similarity">
    <text evidence="1">Belongs to the cytochrome P450 family.</text>
</comment>
<dbReference type="EMBL" id="KK824452">
    <property type="protein sequence ID" value="KFP71947.1"/>
    <property type="molecule type" value="Genomic_DNA"/>
</dbReference>